<dbReference type="PANTHER" id="PTHR23130">
    <property type="entry name" value="CYTOCHROME B561 AND DOMON DOMAIN-CONTAINING PROTEIN"/>
    <property type="match status" value="1"/>
</dbReference>
<feature type="transmembrane region" description="Helical" evidence="8">
    <location>
        <begin position="339"/>
        <end position="362"/>
    </location>
</feature>
<feature type="signal peptide" evidence="9">
    <location>
        <begin position="1"/>
        <end position="25"/>
    </location>
</feature>
<dbReference type="SMART" id="SM00665">
    <property type="entry name" value="B561"/>
    <property type="match status" value="1"/>
</dbReference>
<evidence type="ECO:0000313" key="12">
    <source>
        <dbReference type="Proteomes" id="UP000054560"/>
    </source>
</evidence>
<keyword evidence="9" id="KW-0732">Signal</keyword>
<keyword evidence="12" id="KW-1185">Reference proteome</keyword>
<evidence type="ECO:0000256" key="7">
    <source>
        <dbReference type="SAM" id="MobiDB-lite"/>
    </source>
</evidence>
<keyword evidence="5 8" id="KW-1133">Transmembrane helix</keyword>
<evidence type="ECO:0000256" key="5">
    <source>
        <dbReference type="ARBA" id="ARBA00022989"/>
    </source>
</evidence>
<dbReference type="PROSITE" id="PS50939">
    <property type="entry name" value="CYTOCHROME_B561"/>
    <property type="match status" value="1"/>
</dbReference>
<evidence type="ECO:0000259" key="10">
    <source>
        <dbReference type="PROSITE" id="PS50939"/>
    </source>
</evidence>
<dbReference type="InterPro" id="IPR006593">
    <property type="entry name" value="Cyt_b561/ferric_Rdtase_TM"/>
</dbReference>
<comment type="subcellular location">
    <subcellularLocation>
        <location evidence="1">Membrane</location>
    </subcellularLocation>
</comment>
<dbReference type="Gene3D" id="1.20.120.1770">
    <property type="match status" value="1"/>
</dbReference>
<evidence type="ECO:0000256" key="3">
    <source>
        <dbReference type="ARBA" id="ARBA00022692"/>
    </source>
</evidence>
<feature type="transmembrane region" description="Helical" evidence="8">
    <location>
        <begin position="312"/>
        <end position="333"/>
    </location>
</feature>
<keyword evidence="3 8" id="KW-0812">Transmembrane</keyword>
<evidence type="ECO:0000256" key="1">
    <source>
        <dbReference type="ARBA" id="ARBA00004370"/>
    </source>
</evidence>
<dbReference type="STRING" id="667725.A0A0L0GFD5"/>
<feature type="transmembrane region" description="Helical" evidence="8">
    <location>
        <begin position="241"/>
        <end position="261"/>
    </location>
</feature>
<name>A0A0L0GFD5_9EUKA</name>
<evidence type="ECO:0000256" key="8">
    <source>
        <dbReference type="SAM" id="Phobius"/>
    </source>
</evidence>
<dbReference type="GeneID" id="25900675"/>
<reference evidence="11 12" key="1">
    <citation type="submission" date="2011-02" db="EMBL/GenBank/DDBJ databases">
        <title>The Genome Sequence of Sphaeroforma arctica JP610.</title>
        <authorList>
            <consortium name="The Broad Institute Genome Sequencing Platform"/>
            <person name="Russ C."/>
            <person name="Cuomo C."/>
            <person name="Young S.K."/>
            <person name="Zeng Q."/>
            <person name="Gargeya S."/>
            <person name="Alvarado L."/>
            <person name="Berlin A."/>
            <person name="Chapman S.B."/>
            <person name="Chen Z."/>
            <person name="Freedman E."/>
            <person name="Gellesch M."/>
            <person name="Goldberg J."/>
            <person name="Griggs A."/>
            <person name="Gujja S."/>
            <person name="Heilman E."/>
            <person name="Heiman D."/>
            <person name="Howarth C."/>
            <person name="Mehta T."/>
            <person name="Neiman D."/>
            <person name="Pearson M."/>
            <person name="Roberts A."/>
            <person name="Saif S."/>
            <person name="Shea T."/>
            <person name="Shenoy N."/>
            <person name="Sisk P."/>
            <person name="Stolte C."/>
            <person name="Sykes S."/>
            <person name="White J."/>
            <person name="Yandava C."/>
            <person name="Burger G."/>
            <person name="Gray M.W."/>
            <person name="Holland P.W.H."/>
            <person name="King N."/>
            <person name="Lang F.B.F."/>
            <person name="Roger A.J."/>
            <person name="Ruiz-Trillo I."/>
            <person name="Haas B."/>
            <person name="Nusbaum C."/>
            <person name="Birren B."/>
        </authorList>
    </citation>
    <scope>NUCLEOTIDE SEQUENCE [LARGE SCALE GENOMIC DNA]</scope>
    <source>
        <strain evidence="11 12">JP610</strain>
    </source>
</reference>
<sequence>MAVSKLCPIFSVLISLLMLTSTVAAQTNSSEYCVSSNSSYARQLTLAPGLTVAFNLNGPSIDVLATIDQTVGWLGVGFAEVPGSMIPAKVIIGTAEPNTVQAYETTSRNGAGVNPATFDTVTYGAFTQVEDKAETTLSFTVSQRTVPGLESGAETYMVFAYGAGEFGYHGTNRGSVTVNLVTCEGTLTENTTYRKALLAHGILMALAWLLLTPIAIFSSAFRPIFTHFKDDTGLWWFHSHVTMNILGLMASTVGFGVSFLLVSQINFTDKHHILGLCVMIIGWIQPFNALLRPRRVTTYKQHNDAPKSVWEFYHKGVGYIGMVLAMINCKLGLDLAFASTGLFIAYGVCVGLWLVAYVTLYIKYTFYYQPFDMSVRYNEKPRTDDARSENFNQSRSGDLHENSSKSRNTASI</sequence>
<keyword evidence="4" id="KW-0249">Electron transport</keyword>
<dbReference type="EMBL" id="KQ241600">
    <property type="protein sequence ID" value="KNC87737.1"/>
    <property type="molecule type" value="Genomic_DNA"/>
</dbReference>
<evidence type="ECO:0000256" key="4">
    <source>
        <dbReference type="ARBA" id="ARBA00022982"/>
    </source>
</evidence>
<evidence type="ECO:0000256" key="6">
    <source>
        <dbReference type="ARBA" id="ARBA00023136"/>
    </source>
</evidence>
<feature type="chain" id="PRO_5005539401" description="Cytochrome b561 domain-containing protein" evidence="9">
    <location>
        <begin position="26"/>
        <end position="412"/>
    </location>
</feature>
<proteinExistence type="predicted"/>
<dbReference type="GO" id="GO:0016020">
    <property type="term" value="C:membrane"/>
    <property type="evidence" value="ECO:0007669"/>
    <property type="project" value="UniProtKB-SubCell"/>
</dbReference>
<feature type="region of interest" description="Disordered" evidence="7">
    <location>
        <begin position="384"/>
        <end position="412"/>
    </location>
</feature>
<accession>A0A0L0GFD5</accession>
<evidence type="ECO:0000256" key="2">
    <source>
        <dbReference type="ARBA" id="ARBA00022448"/>
    </source>
</evidence>
<evidence type="ECO:0000313" key="11">
    <source>
        <dbReference type="EMBL" id="KNC87737.1"/>
    </source>
</evidence>
<organism evidence="11 12">
    <name type="scientific">Sphaeroforma arctica JP610</name>
    <dbReference type="NCBI Taxonomy" id="667725"/>
    <lineage>
        <taxon>Eukaryota</taxon>
        <taxon>Ichthyosporea</taxon>
        <taxon>Ichthyophonida</taxon>
        <taxon>Sphaeroforma</taxon>
    </lineage>
</organism>
<dbReference type="eggNOG" id="KOG4293">
    <property type="taxonomic scope" value="Eukaryota"/>
</dbReference>
<feature type="domain" description="Cytochrome b561" evidence="10">
    <location>
        <begin position="163"/>
        <end position="369"/>
    </location>
</feature>
<dbReference type="RefSeq" id="XP_014161639.1">
    <property type="nucleotide sequence ID" value="XM_014306164.1"/>
</dbReference>
<dbReference type="OrthoDB" id="19261at2759"/>
<dbReference type="CDD" id="cd08760">
    <property type="entry name" value="Cyt_b561_FRRS1_like"/>
    <property type="match status" value="1"/>
</dbReference>
<gene>
    <name evidence="11" type="ORF">SARC_00171</name>
</gene>
<keyword evidence="6 8" id="KW-0472">Membrane</keyword>
<dbReference type="Proteomes" id="UP000054560">
    <property type="component" value="Unassembled WGS sequence"/>
</dbReference>
<dbReference type="AlphaFoldDB" id="A0A0L0GFD5"/>
<dbReference type="PANTHER" id="PTHR23130:SF171">
    <property type="entry name" value="OS01G0895300 PROTEIN"/>
    <property type="match status" value="1"/>
</dbReference>
<feature type="transmembrane region" description="Helical" evidence="8">
    <location>
        <begin position="197"/>
        <end position="221"/>
    </location>
</feature>
<evidence type="ECO:0000256" key="9">
    <source>
        <dbReference type="SAM" id="SignalP"/>
    </source>
</evidence>
<feature type="transmembrane region" description="Helical" evidence="8">
    <location>
        <begin position="273"/>
        <end position="291"/>
    </location>
</feature>
<protein>
    <recommendedName>
        <fullName evidence="10">Cytochrome b561 domain-containing protein</fullName>
    </recommendedName>
</protein>
<keyword evidence="2" id="KW-0813">Transport</keyword>